<sequence length="431" mass="48216">MTQCSICTRAVLKKKMKGFCCIDESYLTNGYLDTPVDWVPGFKDIRLKDLPSFMRTTDRDDIMFNFELGVAEKAKEGFAIILNTFDALEDEAINAVRSELPPIYTIGSLSLLAKHFSEKGLNSIGSNLWKEDSDCIRWLDTKEPNSVVYVNFGSITTITPQQMTEFAWGLANSNQKFLWIIRPGLVSGDMSILPPEFVVEIKERGLLASWCSQEQVLNHPSVGGFLTHSGWNSTIESICSGGPMICWPFFAEQQTNCRYCCIHWGIGMEIDSDVKREEVESAVREMLQGKKGKEMKINAVEWKKKAEKAVSLSGSANHICMAIGSAIYLDRQLDRQIMFERQLDWQFIWIGNASGIYGSAMLAAFVNVQIGKKTIEAQMGLAVHVDVCSKRLIEVAVTRLGYTNSAETRSLFTLLGSGQTILYGPYITPLL</sequence>
<name>A0A835MEN2_9MAGN</name>
<dbReference type="AlphaFoldDB" id="A0A835MEN2"/>
<dbReference type="EC" id="2.4.1.-" evidence="4"/>
<gene>
    <name evidence="5" type="ORF">IFM89_015818</name>
</gene>
<dbReference type="PANTHER" id="PTHR11926:SF774">
    <property type="entry name" value="UDP-GLYCOSYLTRANSFERASE 85A1-RELATED"/>
    <property type="match status" value="1"/>
</dbReference>
<proteinExistence type="inferred from homology"/>
<protein>
    <recommendedName>
        <fullName evidence="4">Glycosyltransferase</fullName>
        <ecNumber evidence="4">2.4.1.-</ecNumber>
    </recommendedName>
</protein>
<dbReference type="InterPro" id="IPR035595">
    <property type="entry name" value="UDP_glycos_trans_CS"/>
</dbReference>
<dbReference type="PANTHER" id="PTHR11926">
    <property type="entry name" value="GLUCOSYL/GLUCURONOSYL TRANSFERASES"/>
    <property type="match status" value="1"/>
</dbReference>
<dbReference type="Proteomes" id="UP000631114">
    <property type="component" value="Unassembled WGS sequence"/>
</dbReference>
<keyword evidence="2 3" id="KW-0808">Transferase</keyword>
<reference evidence="5 6" key="1">
    <citation type="submission" date="2020-10" db="EMBL/GenBank/DDBJ databases">
        <title>The Coptis chinensis genome and diversification of protoberbering-type alkaloids.</title>
        <authorList>
            <person name="Wang B."/>
            <person name="Shu S."/>
            <person name="Song C."/>
            <person name="Liu Y."/>
        </authorList>
    </citation>
    <scope>NUCLEOTIDE SEQUENCE [LARGE SCALE GENOMIC DNA]</scope>
    <source>
        <strain evidence="5">HL-2020</strain>
        <tissue evidence="5">Leaf</tissue>
    </source>
</reference>
<dbReference type="GO" id="GO:0080043">
    <property type="term" value="F:quercetin 3-O-glucosyltransferase activity"/>
    <property type="evidence" value="ECO:0007669"/>
    <property type="project" value="TreeGrafter"/>
</dbReference>
<dbReference type="PROSITE" id="PS00375">
    <property type="entry name" value="UDPGT"/>
    <property type="match status" value="1"/>
</dbReference>
<dbReference type="CDD" id="cd03784">
    <property type="entry name" value="GT1_Gtf-like"/>
    <property type="match status" value="1"/>
</dbReference>
<organism evidence="5 6">
    <name type="scientific">Coptis chinensis</name>
    <dbReference type="NCBI Taxonomy" id="261450"/>
    <lineage>
        <taxon>Eukaryota</taxon>
        <taxon>Viridiplantae</taxon>
        <taxon>Streptophyta</taxon>
        <taxon>Embryophyta</taxon>
        <taxon>Tracheophyta</taxon>
        <taxon>Spermatophyta</taxon>
        <taxon>Magnoliopsida</taxon>
        <taxon>Ranunculales</taxon>
        <taxon>Ranunculaceae</taxon>
        <taxon>Coptidoideae</taxon>
        <taxon>Coptis</taxon>
    </lineage>
</organism>
<comment type="caution">
    <text evidence="5">The sequence shown here is derived from an EMBL/GenBank/DDBJ whole genome shotgun (WGS) entry which is preliminary data.</text>
</comment>
<evidence type="ECO:0000256" key="3">
    <source>
        <dbReference type="RuleBase" id="RU003718"/>
    </source>
</evidence>
<keyword evidence="3" id="KW-0328">Glycosyltransferase</keyword>
<evidence type="ECO:0000313" key="5">
    <source>
        <dbReference type="EMBL" id="KAF9620996.1"/>
    </source>
</evidence>
<comment type="similarity">
    <text evidence="1 3">Belongs to the UDP-glycosyltransferase family.</text>
</comment>
<dbReference type="EMBL" id="JADFTS010000002">
    <property type="protein sequence ID" value="KAF9620996.1"/>
    <property type="molecule type" value="Genomic_DNA"/>
</dbReference>
<dbReference type="InterPro" id="IPR002213">
    <property type="entry name" value="UDP_glucos_trans"/>
</dbReference>
<dbReference type="Gene3D" id="3.40.50.2000">
    <property type="entry name" value="Glycogen Phosphorylase B"/>
    <property type="match status" value="2"/>
</dbReference>
<evidence type="ECO:0000256" key="1">
    <source>
        <dbReference type="ARBA" id="ARBA00009995"/>
    </source>
</evidence>
<dbReference type="FunFam" id="3.40.50.2000:FF:000027">
    <property type="entry name" value="Glycosyltransferase"/>
    <property type="match status" value="1"/>
</dbReference>
<dbReference type="GO" id="GO:0080044">
    <property type="term" value="F:quercetin 7-O-glucosyltransferase activity"/>
    <property type="evidence" value="ECO:0007669"/>
    <property type="project" value="TreeGrafter"/>
</dbReference>
<keyword evidence="6" id="KW-1185">Reference proteome</keyword>
<accession>A0A835MEN2</accession>
<dbReference type="OrthoDB" id="5835829at2759"/>
<dbReference type="SUPFAM" id="SSF53756">
    <property type="entry name" value="UDP-Glycosyltransferase/glycogen phosphorylase"/>
    <property type="match status" value="1"/>
</dbReference>
<evidence type="ECO:0000256" key="4">
    <source>
        <dbReference type="RuleBase" id="RU362057"/>
    </source>
</evidence>
<dbReference type="Pfam" id="PF00201">
    <property type="entry name" value="UDPGT"/>
    <property type="match status" value="1"/>
</dbReference>
<evidence type="ECO:0000313" key="6">
    <source>
        <dbReference type="Proteomes" id="UP000631114"/>
    </source>
</evidence>
<evidence type="ECO:0000256" key="2">
    <source>
        <dbReference type="ARBA" id="ARBA00022679"/>
    </source>
</evidence>